<dbReference type="AlphaFoldDB" id="A0A0D9X4U8"/>
<keyword evidence="2" id="KW-1185">Reference proteome</keyword>
<accession>A0A0D9X4U8</accession>
<name>A0A0D9X4U8_9ORYZ</name>
<evidence type="ECO:0000313" key="2">
    <source>
        <dbReference type="Proteomes" id="UP000032180"/>
    </source>
</evidence>
<reference evidence="1 2" key="1">
    <citation type="submission" date="2012-08" db="EMBL/GenBank/DDBJ databases">
        <title>Oryza genome evolution.</title>
        <authorList>
            <person name="Wing R.A."/>
        </authorList>
    </citation>
    <scope>NUCLEOTIDE SEQUENCE</scope>
</reference>
<organism evidence="1 2">
    <name type="scientific">Leersia perrieri</name>
    <dbReference type="NCBI Taxonomy" id="77586"/>
    <lineage>
        <taxon>Eukaryota</taxon>
        <taxon>Viridiplantae</taxon>
        <taxon>Streptophyta</taxon>
        <taxon>Embryophyta</taxon>
        <taxon>Tracheophyta</taxon>
        <taxon>Spermatophyta</taxon>
        <taxon>Magnoliopsida</taxon>
        <taxon>Liliopsida</taxon>
        <taxon>Poales</taxon>
        <taxon>Poaceae</taxon>
        <taxon>BOP clade</taxon>
        <taxon>Oryzoideae</taxon>
        <taxon>Oryzeae</taxon>
        <taxon>Oryzinae</taxon>
        <taxon>Leersia</taxon>
    </lineage>
</organism>
<proteinExistence type="predicted"/>
<protein>
    <submittedName>
        <fullName evidence="1">Uncharacterized protein</fullName>
    </submittedName>
</protein>
<dbReference type="EnsemblPlants" id="LPERR08G04180.1">
    <property type="protein sequence ID" value="LPERR08G04180.1"/>
    <property type="gene ID" value="LPERR08G04180"/>
</dbReference>
<evidence type="ECO:0000313" key="1">
    <source>
        <dbReference type="EnsemblPlants" id="LPERR08G04180.1"/>
    </source>
</evidence>
<reference evidence="2" key="2">
    <citation type="submission" date="2013-12" db="EMBL/GenBank/DDBJ databases">
        <authorList>
            <person name="Yu Y."/>
            <person name="Lee S."/>
            <person name="de Baynast K."/>
            <person name="Wissotski M."/>
            <person name="Liu L."/>
            <person name="Talag J."/>
            <person name="Goicoechea J."/>
            <person name="Angelova A."/>
            <person name="Jetty R."/>
            <person name="Kudrna D."/>
            <person name="Golser W."/>
            <person name="Rivera L."/>
            <person name="Zhang J."/>
            <person name="Wing R."/>
        </authorList>
    </citation>
    <scope>NUCLEOTIDE SEQUENCE</scope>
</reference>
<sequence>MAKLAAQLKNKFCGFIGRITSCGRAGHKDAAYGNQVKRTSTVCVRRVQAPYQLTVIYAIQRSMDLSA</sequence>
<dbReference type="Gramene" id="LPERR08G04180.1">
    <property type="protein sequence ID" value="LPERR08G04180.1"/>
    <property type="gene ID" value="LPERR08G04180"/>
</dbReference>
<reference evidence="1" key="3">
    <citation type="submission" date="2015-04" db="UniProtKB">
        <authorList>
            <consortium name="EnsemblPlants"/>
        </authorList>
    </citation>
    <scope>IDENTIFICATION</scope>
</reference>
<dbReference type="Proteomes" id="UP000032180">
    <property type="component" value="Chromosome 8"/>
</dbReference>
<dbReference type="HOGENOM" id="CLU_2964683_0_0_1"/>